<organism evidence="5 6">
    <name type="scientific">Brooklawnia cerclae</name>
    <dbReference type="NCBI Taxonomy" id="349934"/>
    <lineage>
        <taxon>Bacteria</taxon>
        <taxon>Bacillati</taxon>
        <taxon>Actinomycetota</taxon>
        <taxon>Actinomycetes</taxon>
        <taxon>Propionibacteriales</taxon>
        <taxon>Propionibacteriaceae</taxon>
        <taxon>Brooklawnia</taxon>
    </lineage>
</organism>
<protein>
    <submittedName>
        <fullName evidence="5">DNA-binding GntR family transcriptional regulator</fullName>
    </submittedName>
</protein>
<sequence length="240" mass="26754">MDELSVRTVQGQRVAGELREQILSGERAPGSRLGQEVLAAEFGASRMPVREALRALEAEGLVTIKSHSGAWVTGLDEEEFEQVYRLREAVEPMVIIESIPRLTDDQIGEAARLADEIERTGGAGGLNAFMRLDREFHLLTYAGAGWSYLNELVTRLWNTTQPYRRELVRQMPEDSFRATCAEHALIVDALQRRDVRAGAGVVQLHIHRTRLTLLESDYAVEMWAPDASSHTSEASRADLG</sequence>
<evidence type="ECO:0000313" key="6">
    <source>
        <dbReference type="Proteomes" id="UP000749311"/>
    </source>
</evidence>
<dbReference type="InterPro" id="IPR008920">
    <property type="entry name" value="TF_FadR/GntR_C"/>
</dbReference>
<dbReference type="EMBL" id="JAAMOZ010000001">
    <property type="protein sequence ID" value="NIH56931.1"/>
    <property type="molecule type" value="Genomic_DNA"/>
</dbReference>
<dbReference type="GO" id="GO:0003677">
    <property type="term" value="F:DNA binding"/>
    <property type="evidence" value="ECO:0007669"/>
    <property type="project" value="UniProtKB-KW"/>
</dbReference>
<dbReference type="SUPFAM" id="SSF46785">
    <property type="entry name" value="Winged helix' DNA-binding domain"/>
    <property type="match status" value="1"/>
</dbReference>
<dbReference type="CDD" id="cd07377">
    <property type="entry name" value="WHTH_GntR"/>
    <property type="match status" value="1"/>
</dbReference>
<comment type="caution">
    <text evidence="5">The sequence shown here is derived from an EMBL/GenBank/DDBJ whole genome shotgun (WGS) entry which is preliminary data.</text>
</comment>
<name>A0ABX0SJN9_9ACTN</name>
<evidence type="ECO:0000259" key="4">
    <source>
        <dbReference type="PROSITE" id="PS50949"/>
    </source>
</evidence>
<evidence type="ECO:0000256" key="3">
    <source>
        <dbReference type="ARBA" id="ARBA00023163"/>
    </source>
</evidence>
<evidence type="ECO:0000256" key="1">
    <source>
        <dbReference type="ARBA" id="ARBA00023015"/>
    </source>
</evidence>
<dbReference type="SUPFAM" id="SSF48008">
    <property type="entry name" value="GntR ligand-binding domain-like"/>
    <property type="match status" value="1"/>
</dbReference>
<dbReference type="InterPro" id="IPR000524">
    <property type="entry name" value="Tscrpt_reg_HTH_GntR"/>
</dbReference>
<feature type="domain" description="HTH gntR-type" evidence="4">
    <location>
        <begin position="8"/>
        <end position="75"/>
    </location>
</feature>
<keyword evidence="6" id="KW-1185">Reference proteome</keyword>
<dbReference type="PRINTS" id="PR00035">
    <property type="entry name" value="HTHGNTR"/>
</dbReference>
<dbReference type="Pfam" id="PF00392">
    <property type="entry name" value="GntR"/>
    <property type="match status" value="1"/>
</dbReference>
<dbReference type="Proteomes" id="UP000749311">
    <property type="component" value="Unassembled WGS sequence"/>
</dbReference>
<reference evidence="5 6" key="1">
    <citation type="submission" date="2020-02" db="EMBL/GenBank/DDBJ databases">
        <title>Sequencing the genomes of 1000 actinobacteria strains.</title>
        <authorList>
            <person name="Klenk H.-P."/>
        </authorList>
    </citation>
    <scope>NUCLEOTIDE SEQUENCE [LARGE SCALE GENOMIC DNA]</scope>
    <source>
        <strain evidence="5 6">DSM 19609</strain>
    </source>
</reference>
<dbReference type="PANTHER" id="PTHR43537">
    <property type="entry name" value="TRANSCRIPTIONAL REGULATOR, GNTR FAMILY"/>
    <property type="match status" value="1"/>
</dbReference>
<dbReference type="InterPro" id="IPR036388">
    <property type="entry name" value="WH-like_DNA-bd_sf"/>
</dbReference>
<keyword evidence="1" id="KW-0805">Transcription regulation</keyword>
<proteinExistence type="predicted"/>
<dbReference type="RefSeq" id="WP_167166241.1">
    <property type="nucleotide sequence ID" value="NZ_JAAMOZ010000001.1"/>
</dbReference>
<dbReference type="SMART" id="SM00895">
    <property type="entry name" value="FCD"/>
    <property type="match status" value="1"/>
</dbReference>
<dbReference type="Gene3D" id="1.10.10.10">
    <property type="entry name" value="Winged helix-like DNA-binding domain superfamily/Winged helix DNA-binding domain"/>
    <property type="match status" value="1"/>
</dbReference>
<dbReference type="PROSITE" id="PS50949">
    <property type="entry name" value="HTH_GNTR"/>
    <property type="match status" value="1"/>
</dbReference>
<dbReference type="InterPro" id="IPR011711">
    <property type="entry name" value="GntR_C"/>
</dbReference>
<evidence type="ECO:0000256" key="2">
    <source>
        <dbReference type="ARBA" id="ARBA00023125"/>
    </source>
</evidence>
<dbReference type="Pfam" id="PF07729">
    <property type="entry name" value="FCD"/>
    <property type="match status" value="1"/>
</dbReference>
<keyword evidence="3" id="KW-0804">Transcription</keyword>
<gene>
    <name evidence="5" type="ORF">FB473_001576</name>
</gene>
<dbReference type="Gene3D" id="1.20.120.530">
    <property type="entry name" value="GntR ligand-binding domain-like"/>
    <property type="match status" value="1"/>
</dbReference>
<dbReference type="InterPro" id="IPR036390">
    <property type="entry name" value="WH_DNA-bd_sf"/>
</dbReference>
<dbReference type="PANTHER" id="PTHR43537:SF5">
    <property type="entry name" value="UXU OPERON TRANSCRIPTIONAL REGULATOR"/>
    <property type="match status" value="1"/>
</dbReference>
<dbReference type="SMART" id="SM00345">
    <property type="entry name" value="HTH_GNTR"/>
    <property type="match status" value="1"/>
</dbReference>
<accession>A0ABX0SJN9</accession>
<keyword evidence="2 5" id="KW-0238">DNA-binding</keyword>
<evidence type="ECO:0000313" key="5">
    <source>
        <dbReference type="EMBL" id="NIH56931.1"/>
    </source>
</evidence>